<protein>
    <submittedName>
        <fullName evidence="1">Uncharacterized protein</fullName>
    </submittedName>
</protein>
<accession>A0ACB9AE76</accession>
<dbReference type="EMBL" id="CM042054">
    <property type="protein sequence ID" value="KAI3707658.1"/>
    <property type="molecule type" value="Genomic_DNA"/>
</dbReference>
<dbReference type="Proteomes" id="UP001055879">
    <property type="component" value="Linkage Group LG08"/>
</dbReference>
<sequence>MEAGNDGDRGNDRSRIRDADDWRTRRDLGWRCSNSRLDAYRLEKETPKTVMEGSAIIFCKCIISFRW</sequence>
<reference evidence="1 2" key="2">
    <citation type="journal article" date="2022" name="Mol. Ecol. Resour.">
        <title>The genomes of chicory, endive, great burdock and yacon provide insights into Asteraceae paleo-polyploidization history and plant inulin production.</title>
        <authorList>
            <person name="Fan W."/>
            <person name="Wang S."/>
            <person name="Wang H."/>
            <person name="Wang A."/>
            <person name="Jiang F."/>
            <person name="Liu H."/>
            <person name="Zhao H."/>
            <person name="Xu D."/>
            <person name="Zhang Y."/>
        </authorList>
    </citation>
    <scope>NUCLEOTIDE SEQUENCE [LARGE SCALE GENOMIC DNA]</scope>
    <source>
        <strain evidence="2">cv. Niubang</strain>
    </source>
</reference>
<keyword evidence="2" id="KW-1185">Reference proteome</keyword>
<proteinExistence type="predicted"/>
<reference evidence="2" key="1">
    <citation type="journal article" date="2022" name="Mol. Ecol. Resour.">
        <title>The genomes of chicory, endive, great burdock and yacon provide insights into Asteraceae palaeo-polyploidization history and plant inulin production.</title>
        <authorList>
            <person name="Fan W."/>
            <person name="Wang S."/>
            <person name="Wang H."/>
            <person name="Wang A."/>
            <person name="Jiang F."/>
            <person name="Liu H."/>
            <person name="Zhao H."/>
            <person name="Xu D."/>
            <person name="Zhang Y."/>
        </authorList>
    </citation>
    <scope>NUCLEOTIDE SEQUENCE [LARGE SCALE GENOMIC DNA]</scope>
    <source>
        <strain evidence="2">cv. Niubang</strain>
    </source>
</reference>
<evidence type="ECO:0000313" key="2">
    <source>
        <dbReference type="Proteomes" id="UP001055879"/>
    </source>
</evidence>
<evidence type="ECO:0000313" key="1">
    <source>
        <dbReference type="EMBL" id="KAI3707658.1"/>
    </source>
</evidence>
<comment type="caution">
    <text evidence="1">The sequence shown here is derived from an EMBL/GenBank/DDBJ whole genome shotgun (WGS) entry which is preliminary data.</text>
</comment>
<gene>
    <name evidence="1" type="ORF">L6452_26285</name>
</gene>
<organism evidence="1 2">
    <name type="scientific">Arctium lappa</name>
    <name type="common">Greater burdock</name>
    <name type="synonym">Lappa major</name>
    <dbReference type="NCBI Taxonomy" id="4217"/>
    <lineage>
        <taxon>Eukaryota</taxon>
        <taxon>Viridiplantae</taxon>
        <taxon>Streptophyta</taxon>
        <taxon>Embryophyta</taxon>
        <taxon>Tracheophyta</taxon>
        <taxon>Spermatophyta</taxon>
        <taxon>Magnoliopsida</taxon>
        <taxon>eudicotyledons</taxon>
        <taxon>Gunneridae</taxon>
        <taxon>Pentapetalae</taxon>
        <taxon>asterids</taxon>
        <taxon>campanulids</taxon>
        <taxon>Asterales</taxon>
        <taxon>Asteraceae</taxon>
        <taxon>Carduoideae</taxon>
        <taxon>Cardueae</taxon>
        <taxon>Arctiinae</taxon>
        <taxon>Arctium</taxon>
    </lineage>
</organism>
<name>A0ACB9AE76_ARCLA</name>